<dbReference type="PANTHER" id="PTHR31516">
    <property type="entry name" value="STABILIZER OF AXONEMAL MICROTUBULES 2"/>
    <property type="match status" value="1"/>
</dbReference>
<proteinExistence type="inferred from homology"/>
<evidence type="ECO:0000313" key="4">
    <source>
        <dbReference type="Proteomes" id="UP001166674"/>
    </source>
</evidence>
<dbReference type="GO" id="GO:0008017">
    <property type="term" value="F:microtubule binding"/>
    <property type="evidence" value="ECO:0007669"/>
    <property type="project" value="InterPro"/>
</dbReference>
<dbReference type="GO" id="GO:0005814">
    <property type="term" value="C:centriole"/>
    <property type="evidence" value="ECO:0007669"/>
    <property type="project" value="TreeGrafter"/>
</dbReference>
<protein>
    <submittedName>
        <fullName evidence="3">Stabilizer of axonemal microtubules 2</fullName>
    </submittedName>
</protein>
<name>A0AA41MXS8_SCICA</name>
<comment type="similarity">
    <text evidence="1">Belongs to the FAM154 family.</text>
</comment>
<evidence type="ECO:0000313" key="3">
    <source>
        <dbReference type="EMBL" id="MBZ3880055.1"/>
    </source>
</evidence>
<sequence>MKSLISTCPSTPWDPRFLVFVVVFLEDPKSTSRSPGAPAGSYRLTHSASEQTGLRPPPPSPRPSSLITASRRVSPLTSSSSVPHATRFSKDSAGRNARALGAGPANARPLTRLRLGAAGSRRRVSSRDPAVALTTATLTVVPTLKPRTHLSDYRPYEIVKQPRHIPEEYKPKHGKIDFGTTYKRDFNSYKVQPVAIVRPLERQQVKKGKLDTVPTYKDDYRSWSIQKSELYKPEHTYHPPTVKFGNSTTFQDDYVPQEIKPRQSFKPFSVVKCSTAPFNGDTSHRIDYVPHQLEIKFAKPKEVYKPTDQPFEDLTTHQNDFQGLVGETAKICRPAHTRVTQSAQFEGSTEFRESFQPWEIPAPEVKKVPEYVPPTGSMQLNSTSHLDYVPYQANRVVPIRPVSHRRKNNFPFQGKSTMKEDFPVWEICRQGLIKQQQQIPNPSGKFDGLSTFRSHYVPHELIPTESCKPLNVALKSSVPFDDITMYSIEYTPKKQEICPASYPSPPGYVFENTNSQGHKFFRKITPAVKAF</sequence>
<dbReference type="PANTHER" id="PTHR31516:SF6">
    <property type="entry name" value="STABILIZER OF AXONEMAL MICROTUBULES 2"/>
    <property type="match status" value="1"/>
</dbReference>
<reference evidence="3" key="1">
    <citation type="submission" date="2020-03" db="EMBL/GenBank/DDBJ databases">
        <title>Studies in the Genomics of Life Span.</title>
        <authorList>
            <person name="Glass D."/>
        </authorList>
    </citation>
    <scope>NUCLEOTIDE SEQUENCE</scope>
    <source>
        <strain evidence="3">SUZIE</strain>
        <tissue evidence="3">Muscle</tissue>
    </source>
</reference>
<dbReference type="InterPro" id="IPR033336">
    <property type="entry name" value="SAXO1/2"/>
</dbReference>
<dbReference type="AlphaFoldDB" id="A0AA41MXS8"/>
<dbReference type="GO" id="GO:0036064">
    <property type="term" value="C:ciliary basal body"/>
    <property type="evidence" value="ECO:0007669"/>
    <property type="project" value="TreeGrafter"/>
</dbReference>
<comment type="caution">
    <text evidence="3">The sequence shown here is derived from an EMBL/GenBank/DDBJ whole genome shotgun (WGS) entry which is preliminary data.</text>
</comment>
<feature type="region of interest" description="Disordered" evidence="2">
    <location>
        <begin position="29"/>
        <end position="108"/>
    </location>
</feature>
<dbReference type="EMBL" id="JAATJV010370899">
    <property type="protein sequence ID" value="MBZ3880055.1"/>
    <property type="molecule type" value="Genomic_DNA"/>
</dbReference>
<evidence type="ECO:0000256" key="1">
    <source>
        <dbReference type="ARBA" id="ARBA00008738"/>
    </source>
</evidence>
<accession>A0AA41MXS8</accession>
<dbReference type="GO" id="GO:0005879">
    <property type="term" value="C:axonemal microtubule"/>
    <property type="evidence" value="ECO:0007669"/>
    <property type="project" value="TreeGrafter"/>
</dbReference>
<dbReference type="GO" id="GO:0036126">
    <property type="term" value="C:sperm flagellum"/>
    <property type="evidence" value="ECO:0007669"/>
    <property type="project" value="TreeGrafter"/>
</dbReference>
<feature type="compositionally biased region" description="Low complexity" evidence="2">
    <location>
        <begin position="70"/>
        <end position="83"/>
    </location>
</feature>
<organism evidence="3 4">
    <name type="scientific">Sciurus carolinensis</name>
    <name type="common">Eastern gray squirrel</name>
    <dbReference type="NCBI Taxonomy" id="30640"/>
    <lineage>
        <taxon>Eukaryota</taxon>
        <taxon>Metazoa</taxon>
        <taxon>Chordata</taxon>
        <taxon>Craniata</taxon>
        <taxon>Vertebrata</taxon>
        <taxon>Euteleostomi</taxon>
        <taxon>Mammalia</taxon>
        <taxon>Eutheria</taxon>
        <taxon>Euarchontoglires</taxon>
        <taxon>Glires</taxon>
        <taxon>Rodentia</taxon>
        <taxon>Sciuromorpha</taxon>
        <taxon>Sciuridae</taxon>
        <taxon>Sciurinae</taxon>
        <taxon>Sciurini</taxon>
        <taxon>Sciurus</taxon>
    </lineage>
</organism>
<keyword evidence="4" id="KW-1185">Reference proteome</keyword>
<evidence type="ECO:0000256" key="2">
    <source>
        <dbReference type="SAM" id="MobiDB-lite"/>
    </source>
</evidence>
<gene>
    <name evidence="3" type="ORF">SUZIE_156005</name>
</gene>
<dbReference type="Proteomes" id="UP001166674">
    <property type="component" value="Unassembled WGS sequence"/>
</dbReference>
<dbReference type="Pfam" id="PF05217">
    <property type="entry name" value="SAXO1-2"/>
    <property type="match status" value="1"/>
</dbReference>